<protein>
    <submittedName>
        <fullName evidence="4">T6SS immunity protein Tli4 family protein</fullName>
    </submittedName>
</protein>
<dbReference type="InterPro" id="IPR040761">
    <property type="entry name" value="Tli4_N"/>
</dbReference>
<evidence type="ECO:0000259" key="2">
    <source>
        <dbReference type="Pfam" id="PF18426"/>
    </source>
</evidence>
<feature type="domain" description="Tle cognate immunity protein 4 C-terminal" evidence="2">
    <location>
        <begin position="139"/>
        <end position="300"/>
    </location>
</feature>
<feature type="compositionally biased region" description="Pro residues" evidence="1">
    <location>
        <begin position="402"/>
        <end position="413"/>
    </location>
</feature>
<feature type="domain" description="Tle cognate immunity protein 4 N-terminal" evidence="3">
    <location>
        <begin position="7"/>
        <end position="135"/>
    </location>
</feature>
<evidence type="ECO:0000313" key="5">
    <source>
        <dbReference type="Proteomes" id="UP000321323"/>
    </source>
</evidence>
<name>A0ABZ1UHA9_9BURK</name>
<dbReference type="Pfam" id="PF18443">
    <property type="entry name" value="Tli4_N"/>
    <property type="match status" value="1"/>
</dbReference>
<organism evidence="4 5">
    <name type="scientific">[Empedobacter] haloabium</name>
    <dbReference type="NCBI Taxonomy" id="592317"/>
    <lineage>
        <taxon>Bacteria</taxon>
        <taxon>Pseudomonadati</taxon>
        <taxon>Pseudomonadota</taxon>
        <taxon>Betaproteobacteria</taxon>
        <taxon>Burkholderiales</taxon>
        <taxon>Oxalobacteraceae</taxon>
        <taxon>Telluria group</taxon>
        <taxon>Telluria group incertae sedis</taxon>
    </lineage>
</organism>
<sequence>MTNESSTFCVGRFLIDAPAGSKLSGGNFKYDFLRIEPAKEMSSDQFTQEVAAREAKLRSAKHKVEPSLLRTAARPNEYSRIFAFWEESFITAVINIDGYRWVNDRRFLLKDEVSNDKQEFGLNRMQDALSRLRVRADAEIPAEPGYCFNGGFIANPKWRNEEAAIDIDIAGHPDAFVSVWIYPLASHKKDRPLLERMGGITQALGNLATAVRVLRKGDRQIGPYKGQEHLASAPNSGGMRGHAFVWETQGEGTLDMPAIKIELTTGHQDSNGNPQKTTLTDQQAIKLWDDILNSFRLRPTGGQVKTGAADGVPQPPLPLGELVATGKACPQTGWWQTSEPGEVEGGRRQRFVAGEAMPEATLLGQSSIWHRLKGDRPSYRKATVWKLVGYDEPSSAATAPTSPTPPAEGPRQA</sequence>
<evidence type="ECO:0000259" key="3">
    <source>
        <dbReference type="Pfam" id="PF18443"/>
    </source>
</evidence>
<keyword evidence="5" id="KW-1185">Reference proteome</keyword>
<feature type="region of interest" description="Disordered" evidence="1">
    <location>
        <begin position="391"/>
        <end position="413"/>
    </location>
</feature>
<evidence type="ECO:0000313" key="4">
    <source>
        <dbReference type="EMBL" id="WUR11595.1"/>
    </source>
</evidence>
<dbReference type="InterPro" id="IPR041290">
    <property type="entry name" value="Tli4_C"/>
</dbReference>
<reference evidence="4 5" key="1">
    <citation type="journal article" date="2019" name="Int. J. Syst. Evol. Microbiol.">
        <title>The Draft Whole-Genome Sequence of the Antibiotic Producer Empedobacter haloabium ATCC 31962 Provides Indications for Its Taxonomic Reclassification.</title>
        <authorList>
            <person name="Miess H."/>
            <person name="Arlt P."/>
            <person name="Apel A.K."/>
            <person name="Weber T."/>
            <person name="Nieselt K."/>
            <person name="Hanssen F."/>
            <person name="Czemmel S."/>
            <person name="Nahnsen S."/>
            <person name="Gross H."/>
        </authorList>
    </citation>
    <scope>NUCLEOTIDE SEQUENCE [LARGE SCALE GENOMIC DNA]</scope>
    <source>
        <strain evidence="4 5">ATCC 31962</strain>
    </source>
</reference>
<evidence type="ECO:0000256" key="1">
    <source>
        <dbReference type="SAM" id="MobiDB-lite"/>
    </source>
</evidence>
<dbReference type="Pfam" id="PF18426">
    <property type="entry name" value="Tli4_C"/>
    <property type="match status" value="1"/>
</dbReference>
<dbReference type="EMBL" id="CP136508">
    <property type="protein sequence ID" value="WUR11595.1"/>
    <property type="molecule type" value="Genomic_DNA"/>
</dbReference>
<dbReference type="Proteomes" id="UP000321323">
    <property type="component" value="Chromosome"/>
</dbReference>
<gene>
    <name evidence="4" type="ORF">E7V67_018055</name>
</gene>
<accession>A0ABZ1UHA9</accession>
<proteinExistence type="predicted"/>